<dbReference type="PANTHER" id="PTHR33116:SF78">
    <property type="entry name" value="OS12G0587133 PROTEIN"/>
    <property type="match status" value="1"/>
</dbReference>
<dbReference type="InterPro" id="IPR026960">
    <property type="entry name" value="RVT-Znf"/>
</dbReference>
<evidence type="ECO:0000313" key="3">
    <source>
        <dbReference type="Proteomes" id="UP001210211"/>
    </source>
</evidence>
<proteinExistence type="predicted"/>
<dbReference type="AlphaFoldDB" id="A0AAD6EKE5"/>
<dbReference type="InterPro" id="IPR000477">
    <property type="entry name" value="RT_dom"/>
</dbReference>
<evidence type="ECO:0000259" key="1">
    <source>
        <dbReference type="PROSITE" id="PS50878"/>
    </source>
</evidence>
<keyword evidence="3" id="KW-1185">Reference proteome</keyword>
<dbReference type="Proteomes" id="UP001210211">
    <property type="component" value="Unassembled WGS sequence"/>
</dbReference>
<protein>
    <recommendedName>
        <fullName evidence="1">Reverse transcriptase domain-containing protein</fullName>
    </recommendedName>
</protein>
<reference evidence="2 3" key="1">
    <citation type="journal article" date="2022" name="Cell">
        <title>Repeat-based holocentromeres influence genome architecture and karyotype evolution.</title>
        <authorList>
            <person name="Hofstatter P.G."/>
            <person name="Thangavel G."/>
            <person name="Lux T."/>
            <person name="Neumann P."/>
            <person name="Vondrak T."/>
            <person name="Novak P."/>
            <person name="Zhang M."/>
            <person name="Costa L."/>
            <person name="Castellani M."/>
            <person name="Scott A."/>
            <person name="Toegelov H."/>
            <person name="Fuchs J."/>
            <person name="Mata-Sucre Y."/>
            <person name="Dias Y."/>
            <person name="Vanzela A.L.L."/>
            <person name="Huettel B."/>
            <person name="Almeida C.C.S."/>
            <person name="Simkova H."/>
            <person name="Souza G."/>
            <person name="Pedrosa-Harand A."/>
            <person name="Macas J."/>
            <person name="Mayer K.F.X."/>
            <person name="Houben A."/>
            <person name="Marques A."/>
        </authorList>
    </citation>
    <scope>NUCLEOTIDE SEQUENCE [LARGE SCALE GENOMIC DNA]</scope>
    <source>
        <strain evidence="2">RhyTen1mFocal</strain>
    </source>
</reference>
<comment type="caution">
    <text evidence="2">The sequence shown here is derived from an EMBL/GenBank/DDBJ whole genome shotgun (WGS) entry which is preliminary data.</text>
</comment>
<gene>
    <name evidence="2" type="ORF">LUZ61_016782</name>
</gene>
<accession>A0AAD6EKE5</accession>
<dbReference type="InterPro" id="IPR043502">
    <property type="entry name" value="DNA/RNA_pol_sf"/>
</dbReference>
<dbReference type="EMBL" id="JAMRDG010000002">
    <property type="protein sequence ID" value="KAJ3687618.1"/>
    <property type="molecule type" value="Genomic_DNA"/>
</dbReference>
<dbReference type="SUPFAM" id="SSF56672">
    <property type="entry name" value="DNA/RNA polymerases"/>
    <property type="match status" value="1"/>
</dbReference>
<dbReference type="PROSITE" id="PS50878">
    <property type="entry name" value="RT_POL"/>
    <property type="match status" value="1"/>
</dbReference>
<sequence>MMIRFLDLLEEYRNLSDIEFDLRISLREHAFNLIQIQEEKWKTRSGAVWLRLGDKNTKYFHAMANFRRLNNSITSLQLEDRLINSQSELLEACESHFVSVLGSPPPQAPPYLLTGKLGPLVDLSSLSTPFTESEIRQAIKDLPSGKASGPDGFPIEFYKNFWEIIGNDIMEAFNAFYQGNLALRKINKASITLVPKTQNPISFSQFRPISVINSLIKIISKAMATRLQLFIPVLVSPLQTAFSKGRSIMESFMVAREFLSFYHKRKIPALLYKVDFAKAFDTVSWTFLTNVLVERGFPPQWISCLLQVLQTSSSSIKVNGDSTPFFLHKRGLRQGDPLSPLLFIIVTDALQSFISNAVSLTSGPIILPPRALQYADDTIILMEATPQNVRFIRAILQNFALLSGLKINNDKSVFVPVALPQPAIQAIHQLIGCQPKELPITYLGLPLSIRQCRKIHFKPLIDAFHRKLDGWQAKFLSLGGRLTLVKAVLTAMPLYYMQVIKLPPWLLKTLEGIRRRFFWKGKEKCLGGHCLVNWHKCCLPKENGGLGIINLATQNQALLTKWLWKLQAEPYSTWSNSIRTLYGTTDIRMLREDTSLSHGLRDILSLQDFYLASTTANTVTGLPTWRWTQSGSFSSSSAYRVLSDCGIRSPTYELLWKLKSPPRVKVFLWLLLADRLLTQTNLILRGWPSIQACQCCSSNAQESANHLFLHCDLARQLWMAIQVRFALPSISYTVEISEFWQANRTIQDWDIIWAATSWSIWKERNARIFSSLHTAPARIVPQICMAVDNWKNMA</sequence>
<name>A0AAD6EKE5_9POAL</name>
<dbReference type="PANTHER" id="PTHR33116">
    <property type="entry name" value="REVERSE TRANSCRIPTASE ZINC-BINDING DOMAIN-CONTAINING PROTEIN-RELATED-RELATED"/>
    <property type="match status" value="1"/>
</dbReference>
<dbReference type="CDD" id="cd01650">
    <property type="entry name" value="RT_nLTR_like"/>
    <property type="match status" value="1"/>
</dbReference>
<organism evidence="2 3">
    <name type="scientific">Rhynchospora tenuis</name>
    <dbReference type="NCBI Taxonomy" id="198213"/>
    <lineage>
        <taxon>Eukaryota</taxon>
        <taxon>Viridiplantae</taxon>
        <taxon>Streptophyta</taxon>
        <taxon>Embryophyta</taxon>
        <taxon>Tracheophyta</taxon>
        <taxon>Spermatophyta</taxon>
        <taxon>Magnoliopsida</taxon>
        <taxon>Liliopsida</taxon>
        <taxon>Poales</taxon>
        <taxon>Cyperaceae</taxon>
        <taxon>Cyperoideae</taxon>
        <taxon>Rhynchosporeae</taxon>
        <taxon>Rhynchospora</taxon>
    </lineage>
</organism>
<dbReference type="Pfam" id="PF00078">
    <property type="entry name" value="RVT_1"/>
    <property type="match status" value="1"/>
</dbReference>
<dbReference type="Pfam" id="PF13966">
    <property type="entry name" value="zf-RVT"/>
    <property type="match status" value="1"/>
</dbReference>
<feature type="domain" description="Reverse transcriptase" evidence="1">
    <location>
        <begin position="175"/>
        <end position="447"/>
    </location>
</feature>
<evidence type="ECO:0000313" key="2">
    <source>
        <dbReference type="EMBL" id="KAJ3687618.1"/>
    </source>
</evidence>